<organism evidence="2 3">
    <name type="scientific">Hansschlegelia beijingensis</name>
    <dbReference type="NCBI Taxonomy" id="1133344"/>
    <lineage>
        <taxon>Bacteria</taxon>
        <taxon>Pseudomonadati</taxon>
        <taxon>Pseudomonadota</taxon>
        <taxon>Alphaproteobacteria</taxon>
        <taxon>Hyphomicrobiales</taxon>
        <taxon>Methylopilaceae</taxon>
        <taxon>Hansschlegelia</taxon>
    </lineage>
</organism>
<keyword evidence="2" id="KW-0808">Transferase</keyword>
<dbReference type="SUPFAM" id="SSF51391">
    <property type="entry name" value="Thiamin phosphate synthase"/>
    <property type="match status" value="1"/>
</dbReference>
<dbReference type="InterPro" id="IPR022998">
    <property type="entry name" value="ThiamineP_synth_TenI"/>
</dbReference>
<protein>
    <submittedName>
        <fullName evidence="2">Thiamine-phosphate pyrophosphorylase</fullName>
        <ecNumber evidence="2">2.5.1.3</ecNumber>
    </submittedName>
</protein>
<accession>A0A7W6GD51</accession>
<dbReference type="RefSeq" id="WP_183393356.1">
    <property type="nucleotide sequence ID" value="NZ_JACIDR010000001.1"/>
</dbReference>
<evidence type="ECO:0000259" key="1">
    <source>
        <dbReference type="Pfam" id="PF02581"/>
    </source>
</evidence>
<name>A0A7W6GD51_9HYPH</name>
<gene>
    <name evidence="2" type="ORF">GGR24_000109</name>
</gene>
<evidence type="ECO:0000313" key="2">
    <source>
        <dbReference type="EMBL" id="MBB3971476.1"/>
    </source>
</evidence>
<dbReference type="GO" id="GO:0004789">
    <property type="term" value="F:thiamine-phosphate diphosphorylase activity"/>
    <property type="evidence" value="ECO:0007669"/>
    <property type="project" value="UniProtKB-EC"/>
</dbReference>
<dbReference type="Gene3D" id="3.20.20.70">
    <property type="entry name" value="Aldolase class I"/>
    <property type="match status" value="1"/>
</dbReference>
<dbReference type="InterPro" id="IPR036206">
    <property type="entry name" value="ThiamineP_synth_sf"/>
</dbReference>
<reference evidence="2 3" key="1">
    <citation type="submission" date="2020-08" db="EMBL/GenBank/DDBJ databases">
        <title>Genomic Encyclopedia of Type Strains, Phase IV (KMG-IV): sequencing the most valuable type-strain genomes for metagenomic binning, comparative biology and taxonomic classification.</title>
        <authorList>
            <person name="Goeker M."/>
        </authorList>
    </citation>
    <scope>NUCLEOTIDE SEQUENCE [LARGE SCALE GENOMIC DNA]</scope>
    <source>
        <strain evidence="2 3">DSM 25481</strain>
    </source>
</reference>
<sequence length="212" mass="21823">MAQAPATRLMLITPELDEVEAFEPMLRAALAAGDVAAVVIRLAPADERSRLARAKTLVQAAQDAGAAALLSGEGVEDIVGRSGADGLQAEAGEGFGEVIGRFKPEKIVGAVAQGARDDAMSAGEAGADYVLFGDPARDEPFAATLERVEWWAPIFEVPCVGFARALDDVAALAAADAEFAALGDAVWRHEEGPAAAVASAEAMLSLSRQPAP</sequence>
<keyword evidence="3" id="KW-1185">Reference proteome</keyword>
<dbReference type="AlphaFoldDB" id="A0A7W6GD51"/>
<dbReference type="InterPro" id="IPR013785">
    <property type="entry name" value="Aldolase_TIM"/>
</dbReference>
<proteinExistence type="predicted"/>
<dbReference type="EC" id="2.5.1.3" evidence="2"/>
<dbReference type="GO" id="GO:0009228">
    <property type="term" value="P:thiamine biosynthetic process"/>
    <property type="evidence" value="ECO:0007669"/>
    <property type="project" value="UniProtKB-KW"/>
</dbReference>
<comment type="caution">
    <text evidence="2">The sequence shown here is derived from an EMBL/GenBank/DDBJ whole genome shotgun (WGS) entry which is preliminary data.</text>
</comment>
<dbReference type="Pfam" id="PF02581">
    <property type="entry name" value="TMP-TENI"/>
    <property type="match status" value="1"/>
</dbReference>
<dbReference type="Proteomes" id="UP000528964">
    <property type="component" value="Unassembled WGS sequence"/>
</dbReference>
<evidence type="ECO:0000313" key="3">
    <source>
        <dbReference type="Proteomes" id="UP000528964"/>
    </source>
</evidence>
<dbReference type="EMBL" id="JACIDR010000001">
    <property type="protein sequence ID" value="MBB3971476.1"/>
    <property type="molecule type" value="Genomic_DNA"/>
</dbReference>
<feature type="domain" description="Thiamine phosphate synthase/TenI" evidence="1">
    <location>
        <begin position="9"/>
        <end position="184"/>
    </location>
</feature>